<keyword evidence="3" id="KW-1185">Reference proteome</keyword>
<comment type="caution">
    <text evidence="2">The sequence shown here is derived from an EMBL/GenBank/DDBJ whole genome shotgun (WGS) entry which is preliminary data.</text>
</comment>
<organism evidence="2 3">
    <name type="scientific">Coptis chinensis</name>
    <dbReference type="NCBI Taxonomy" id="261450"/>
    <lineage>
        <taxon>Eukaryota</taxon>
        <taxon>Viridiplantae</taxon>
        <taxon>Streptophyta</taxon>
        <taxon>Embryophyta</taxon>
        <taxon>Tracheophyta</taxon>
        <taxon>Spermatophyta</taxon>
        <taxon>Magnoliopsida</taxon>
        <taxon>Ranunculales</taxon>
        <taxon>Ranunculaceae</taxon>
        <taxon>Coptidoideae</taxon>
        <taxon>Coptis</taxon>
    </lineage>
</organism>
<dbReference type="AlphaFoldDB" id="A0A835IEX6"/>
<proteinExistence type="predicted"/>
<dbReference type="PANTHER" id="PTHR32472">
    <property type="entry name" value="DNA REPAIR PROTEIN RADA"/>
    <property type="match status" value="1"/>
</dbReference>
<protein>
    <recommendedName>
        <fullName evidence="1">Plant disease resistance WDH domain-containing protein</fullName>
    </recommendedName>
</protein>
<dbReference type="EMBL" id="JADFTS010000003">
    <property type="protein sequence ID" value="KAF9615303.1"/>
    <property type="molecule type" value="Genomic_DNA"/>
</dbReference>
<dbReference type="InterPro" id="IPR058874">
    <property type="entry name" value="WHD_plant"/>
</dbReference>
<dbReference type="Proteomes" id="UP000631114">
    <property type="component" value="Unassembled WGS sequence"/>
</dbReference>
<dbReference type="Pfam" id="PF25895">
    <property type="entry name" value="WHD_plant_disease"/>
    <property type="match status" value="1"/>
</dbReference>
<dbReference type="PANTHER" id="PTHR32472:SF11">
    <property type="entry name" value="DISEASE RESISTANCE PROTEIN (TIR-NBS CLASS)"/>
    <property type="match status" value="1"/>
</dbReference>
<accession>A0A835IEX6</accession>
<gene>
    <name evidence="2" type="ORF">IFM89_022719</name>
</gene>
<evidence type="ECO:0000313" key="3">
    <source>
        <dbReference type="Proteomes" id="UP000631114"/>
    </source>
</evidence>
<dbReference type="OrthoDB" id="1701255at2759"/>
<feature type="domain" description="Plant disease resistance WDH" evidence="1">
    <location>
        <begin position="2"/>
        <end position="52"/>
    </location>
</feature>
<sequence length="233" mass="26396">MQPYNKRTEVEAASMLVRFGIARSRTKEDCIHFQDIVKLYSCKRGVPVVAQAVVQAVSYRGFTSMHLEHLWAACFLVFGFGSSLVVELNVSELLVLVKRVVLPLAIHTFITFSRCNAALELLRVCTEALEAKEESLVSRVEKWLNRSYCWGSAKSDAQLNPYLWQELAMLRAAVLETRAKLMLKGGHYDIADDLIRKTVHIRTSIYGEHHPDTVSARETQSKITRLLTNKEGN</sequence>
<dbReference type="GO" id="GO:0000725">
    <property type="term" value="P:recombinational repair"/>
    <property type="evidence" value="ECO:0007669"/>
    <property type="project" value="TreeGrafter"/>
</dbReference>
<name>A0A835IEX6_9MAGN</name>
<reference evidence="2 3" key="1">
    <citation type="submission" date="2020-10" db="EMBL/GenBank/DDBJ databases">
        <title>The Coptis chinensis genome and diversification of protoberbering-type alkaloids.</title>
        <authorList>
            <person name="Wang B."/>
            <person name="Shu S."/>
            <person name="Song C."/>
            <person name="Liu Y."/>
        </authorList>
    </citation>
    <scope>NUCLEOTIDE SEQUENCE [LARGE SCALE GENOMIC DNA]</scope>
    <source>
        <strain evidence="2">HL-2020</strain>
        <tissue evidence="2">Leaf</tissue>
    </source>
</reference>
<evidence type="ECO:0000259" key="1">
    <source>
        <dbReference type="Pfam" id="PF25895"/>
    </source>
</evidence>
<evidence type="ECO:0000313" key="2">
    <source>
        <dbReference type="EMBL" id="KAF9615303.1"/>
    </source>
</evidence>